<accession>A0AAV2H1R8</accession>
<proteinExistence type="predicted"/>
<evidence type="ECO:0000313" key="1">
    <source>
        <dbReference type="EMBL" id="CAL1527614.1"/>
    </source>
</evidence>
<evidence type="ECO:0000313" key="2">
    <source>
        <dbReference type="Proteomes" id="UP001497497"/>
    </source>
</evidence>
<dbReference type="Proteomes" id="UP001497497">
    <property type="component" value="Unassembled WGS sequence"/>
</dbReference>
<comment type="caution">
    <text evidence="1">The sequence shown here is derived from an EMBL/GenBank/DDBJ whole genome shotgun (WGS) entry which is preliminary data.</text>
</comment>
<sequence length="120" mass="13339">MGNSACGKSDSLSDLLNGSIIGTEWYFASKFILFGGSTSAPSLTELPTLEDKKLTSGRRSEAKHNKCKTTPKIVIDKPSDDEEELTSDDVDVDDLEAYYSRQLVLSDWEEICRDLRVTEL</sequence>
<organism evidence="1 2">
    <name type="scientific">Lymnaea stagnalis</name>
    <name type="common">Great pond snail</name>
    <name type="synonym">Helix stagnalis</name>
    <dbReference type="NCBI Taxonomy" id="6523"/>
    <lineage>
        <taxon>Eukaryota</taxon>
        <taxon>Metazoa</taxon>
        <taxon>Spiralia</taxon>
        <taxon>Lophotrochozoa</taxon>
        <taxon>Mollusca</taxon>
        <taxon>Gastropoda</taxon>
        <taxon>Heterobranchia</taxon>
        <taxon>Euthyneura</taxon>
        <taxon>Panpulmonata</taxon>
        <taxon>Hygrophila</taxon>
        <taxon>Lymnaeoidea</taxon>
        <taxon>Lymnaeidae</taxon>
        <taxon>Lymnaea</taxon>
    </lineage>
</organism>
<gene>
    <name evidence="1" type="ORF">GSLYS_00001784001</name>
</gene>
<keyword evidence="2" id="KW-1185">Reference proteome</keyword>
<dbReference type="AlphaFoldDB" id="A0AAV2H1R8"/>
<reference evidence="1 2" key="1">
    <citation type="submission" date="2024-04" db="EMBL/GenBank/DDBJ databases">
        <authorList>
            <consortium name="Genoscope - CEA"/>
            <person name="William W."/>
        </authorList>
    </citation>
    <scope>NUCLEOTIDE SEQUENCE [LARGE SCALE GENOMIC DNA]</scope>
</reference>
<protein>
    <submittedName>
        <fullName evidence="1">Uncharacterized protein</fullName>
    </submittedName>
</protein>
<name>A0AAV2H1R8_LYMST</name>
<dbReference type="EMBL" id="CAXITT010000020">
    <property type="protein sequence ID" value="CAL1527614.1"/>
    <property type="molecule type" value="Genomic_DNA"/>
</dbReference>